<gene>
    <name evidence="10" type="ORF">SAMN05216290_3002</name>
</gene>
<feature type="chain" id="PRO_5011675369" evidence="9">
    <location>
        <begin position="22"/>
        <end position="486"/>
    </location>
</feature>
<organism evidence="10 11">
    <name type="scientific">Roseivirga pacifica</name>
    <dbReference type="NCBI Taxonomy" id="1267423"/>
    <lineage>
        <taxon>Bacteria</taxon>
        <taxon>Pseudomonadati</taxon>
        <taxon>Bacteroidota</taxon>
        <taxon>Cytophagia</taxon>
        <taxon>Cytophagales</taxon>
        <taxon>Roseivirgaceae</taxon>
        <taxon>Roseivirga</taxon>
    </lineage>
</organism>
<dbReference type="SUPFAM" id="SSF56954">
    <property type="entry name" value="Outer membrane efflux proteins (OEP)"/>
    <property type="match status" value="1"/>
</dbReference>
<dbReference type="Pfam" id="PF02321">
    <property type="entry name" value="OEP"/>
    <property type="match status" value="2"/>
</dbReference>
<comment type="similarity">
    <text evidence="2">Belongs to the outer membrane factor (OMF) (TC 1.B.17) family.</text>
</comment>
<keyword evidence="7" id="KW-0998">Cell outer membrane</keyword>
<feature type="signal peptide" evidence="9">
    <location>
        <begin position="1"/>
        <end position="21"/>
    </location>
</feature>
<keyword evidence="11" id="KW-1185">Reference proteome</keyword>
<sequence>MNLKRFVGSCMLAFLGATAYAQDSLFTTTPWTLEQCINYAWENNLNVKSSELSQLDNEILLKQSKHSLLPNLSAGGSVGKSYGRSIDPVTNNFVSQDFTSGGISANANVTLYQGGILRNTIKQNELNLEASTFDLVKAKNDIGLTVATNFLNVLLNREQYDNAKFQLEIVQTQLERTSKLVEAGSSPLTDKLDLESQVATSEVQLINAENALNIALLNLKQSMQMPASEPLNIVAPEIEIEQVPMVSETSDQVFQVALETQPEIQSADLGIESSDMGIKIRKGAFLPSLSVSGSLSTNYSDQARQINGTRDVTIPSANIGFVQGTNEQVFSNGSVQTVPVYSDSYSVGDQFNDNLGQSFRVNLNVPIFTRLQNSSNLQRAKISKQRAEINSQNVRNTLRQNVETAYTNALASHKSYEASEKRVTSLEETFRATEQRYNVGNANFVDYQIASNNLFAARTDLTRSKYEYIFRVKILDFYLGKPITLK</sequence>
<dbReference type="InterPro" id="IPR003423">
    <property type="entry name" value="OMP_efflux"/>
</dbReference>
<feature type="coiled-coil region" evidence="8">
    <location>
        <begin position="377"/>
        <end position="436"/>
    </location>
</feature>
<proteinExistence type="inferred from homology"/>
<dbReference type="STRING" id="1267423.SAMN05216290_3002"/>
<evidence type="ECO:0000256" key="1">
    <source>
        <dbReference type="ARBA" id="ARBA00004442"/>
    </source>
</evidence>
<evidence type="ECO:0000256" key="9">
    <source>
        <dbReference type="SAM" id="SignalP"/>
    </source>
</evidence>
<keyword evidence="3" id="KW-0813">Transport</keyword>
<dbReference type="GO" id="GO:0015562">
    <property type="term" value="F:efflux transmembrane transporter activity"/>
    <property type="evidence" value="ECO:0007669"/>
    <property type="project" value="InterPro"/>
</dbReference>
<dbReference type="GO" id="GO:1990281">
    <property type="term" value="C:efflux pump complex"/>
    <property type="evidence" value="ECO:0007669"/>
    <property type="project" value="TreeGrafter"/>
</dbReference>
<dbReference type="OrthoDB" id="9811587at2"/>
<protein>
    <submittedName>
        <fullName evidence="10">Outer membrane protein</fullName>
    </submittedName>
</protein>
<reference evidence="11" key="1">
    <citation type="submission" date="2016-10" db="EMBL/GenBank/DDBJ databases">
        <authorList>
            <person name="Varghese N."/>
            <person name="Submissions S."/>
        </authorList>
    </citation>
    <scope>NUCLEOTIDE SEQUENCE [LARGE SCALE GENOMIC DNA]</scope>
    <source>
        <strain evidence="11">CGMCC 1.12402</strain>
    </source>
</reference>
<evidence type="ECO:0000256" key="4">
    <source>
        <dbReference type="ARBA" id="ARBA00022452"/>
    </source>
</evidence>
<dbReference type="EMBL" id="FOIR01000002">
    <property type="protein sequence ID" value="SEW33420.1"/>
    <property type="molecule type" value="Genomic_DNA"/>
</dbReference>
<keyword evidence="4" id="KW-1134">Transmembrane beta strand</keyword>
<accession>A0A1I0R066</accession>
<dbReference type="Proteomes" id="UP000199437">
    <property type="component" value="Unassembled WGS sequence"/>
</dbReference>
<dbReference type="GeneID" id="99987684"/>
<dbReference type="RefSeq" id="WP_090259377.1">
    <property type="nucleotide sequence ID" value="NZ_FOIR01000002.1"/>
</dbReference>
<keyword evidence="8" id="KW-0175">Coiled coil</keyword>
<dbReference type="InterPro" id="IPR051906">
    <property type="entry name" value="TolC-like"/>
</dbReference>
<keyword evidence="5" id="KW-0812">Transmembrane</keyword>
<evidence type="ECO:0000256" key="7">
    <source>
        <dbReference type="ARBA" id="ARBA00023237"/>
    </source>
</evidence>
<dbReference type="PANTHER" id="PTHR30026:SF20">
    <property type="entry name" value="OUTER MEMBRANE PROTEIN TOLC"/>
    <property type="match status" value="1"/>
</dbReference>
<comment type="subcellular location">
    <subcellularLocation>
        <location evidence="1">Cell outer membrane</location>
    </subcellularLocation>
</comment>
<evidence type="ECO:0000256" key="8">
    <source>
        <dbReference type="SAM" id="Coils"/>
    </source>
</evidence>
<evidence type="ECO:0000313" key="11">
    <source>
        <dbReference type="Proteomes" id="UP000199437"/>
    </source>
</evidence>
<dbReference type="Gene3D" id="1.20.1600.10">
    <property type="entry name" value="Outer membrane efflux proteins (OEP)"/>
    <property type="match status" value="1"/>
</dbReference>
<evidence type="ECO:0000256" key="5">
    <source>
        <dbReference type="ARBA" id="ARBA00022692"/>
    </source>
</evidence>
<dbReference type="GO" id="GO:0009279">
    <property type="term" value="C:cell outer membrane"/>
    <property type="evidence" value="ECO:0007669"/>
    <property type="project" value="UniProtKB-SubCell"/>
</dbReference>
<evidence type="ECO:0000256" key="2">
    <source>
        <dbReference type="ARBA" id="ARBA00007613"/>
    </source>
</evidence>
<dbReference type="PANTHER" id="PTHR30026">
    <property type="entry name" value="OUTER MEMBRANE PROTEIN TOLC"/>
    <property type="match status" value="1"/>
</dbReference>
<evidence type="ECO:0000256" key="6">
    <source>
        <dbReference type="ARBA" id="ARBA00023136"/>
    </source>
</evidence>
<keyword evidence="9" id="KW-0732">Signal</keyword>
<keyword evidence="6" id="KW-0472">Membrane</keyword>
<dbReference type="AlphaFoldDB" id="A0A1I0R066"/>
<name>A0A1I0R066_9BACT</name>
<evidence type="ECO:0000256" key="3">
    <source>
        <dbReference type="ARBA" id="ARBA00022448"/>
    </source>
</evidence>
<dbReference type="GO" id="GO:0015288">
    <property type="term" value="F:porin activity"/>
    <property type="evidence" value="ECO:0007669"/>
    <property type="project" value="TreeGrafter"/>
</dbReference>
<evidence type="ECO:0000313" key="10">
    <source>
        <dbReference type="EMBL" id="SEW33420.1"/>
    </source>
</evidence>